<gene>
    <name evidence="1" type="ORF">HAX54_000898</name>
</gene>
<reference evidence="1 2" key="1">
    <citation type="journal article" date="2021" name="BMC Genomics">
        <title>Datura genome reveals duplications of psychoactive alkaloid biosynthetic genes and high mutation rate following tissue culture.</title>
        <authorList>
            <person name="Rajewski A."/>
            <person name="Carter-House D."/>
            <person name="Stajich J."/>
            <person name="Litt A."/>
        </authorList>
    </citation>
    <scope>NUCLEOTIDE SEQUENCE [LARGE SCALE GENOMIC DNA]</scope>
    <source>
        <strain evidence="1">AR-01</strain>
    </source>
</reference>
<sequence>MSRGETQLPISWKPTNLPVSMCFTIILSLGKIDKDFFLHASSSLIRFLSYAFFDETSKMLRRSISSKLVYLNYRHAQIVGSGRYVFVFLCEDSIAALSKELEEIIHKSIFVYATNSQFGPTFGLFCFFLEVSTLLTMTTVATINRLVTMAGRNQPLNGFNSMGTNSFMTSRTTEDGEIDIRIEVELNKPQRQTNLGLSNF</sequence>
<comment type="caution">
    <text evidence="1">The sequence shown here is derived from an EMBL/GenBank/DDBJ whole genome shotgun (WGS) entry which is preliminary data.</text>
</comment>
<accession>A0ABS8T2S5</accession>
<organism evidence="1 2">
    <name type="scientific">Datura stramonium</name>
    <name type="common">Jimsonweed</name>
    <name type="synonym">Common thornapple</name>
    <dbReference type="NCBI Taxonomy" id="4076"/>
    <lineage>
        <taxon>Eukaryota</taxon>
        <taxon>Viridiplantae</taxon>
        <taxon>Streptophyta</taxon>
        <taxon>Embryophyta</taxon>
        <taxon>Tracheophyta</taxon>
        <taxon>Spermatophyta</taxon>
        <taxon>Magnoliopsida</taxon>
        <taxon>eudicotyledons</taxon>
        <taxon>Gunneridae</taxon>
        <taxon>Pentapetalae</taxon>
        <taxon>asterids</taxon>
        <taxon>lamiids</taxon>
        <taxon>Solanales</taxon>
        <taxon>Solanaceae</taxon>
        <taxon>Solanoideae</taxon>
        <taxon>Datureae</taxon>
        <taxon>Datura</taxon>
    </lineage>
</organism>
<evidence type="ECO:0000313" key="2">
    <source>
        <dbReference type="Proteomes" id="UP000823775"/>
    </source>
</evidence>
<name>A0ABS8T2S5_DATST</name>
<evidence type="ECO:0000313" key="1">
    <source>
        <dbReference type="EMBL" id="MCD7465235.1"/>
    </source>
</evidence>
<protein>
    <submittedName>
        <fullName evidence="1">Uncharacterized protein</fullName>
    </submittedName>
</protein>
<keyword evidence="2" id="KW-1185">Reference proteome</keyword>
<proteinExistence type="predicted"/>
<dbReference type="EMBL" id="JACEIK010001031">
    <property type="protein sequence ID" value="MCD7465235.1"/>
    <property type="molecule type" value="Genomic_DNA"/>
</dbReference>
<dbReference type="Proteomes" id="UP000823775">
    <property type="component" value="Unassembled WGS sequence"/>
</dbReference>